<organism evidence="1 2">
    <name type="scientific">Heliomicrobium undosum</name>
    <dbReference type="NCBI Taxonomy" id="121734"/>
    <lineage>
        <taxon>Bacteria</taxon>
        <taxon>Bacillati</taxon>
        <taxon>Bacillota</taxon>
        <taxon>Clostridia</taxon>
        <taxon>Eubacteriales</taxon>
        <taxon>Heliobacteriaceae</taxon>
        <taxon>Heliomicrobium</taxon>
    </lineage>
</organism>
<gene>
    <name evidence="1" type="ORF">GTO91_16160</name>
</gene>
<evidence type="ECO:0000313" key="2">
    <source>
        <dbReference type="Proteomes" id="UP000463470"/>
    </source>
</evidence>
<proteinExistence type="predicted"/>
<dbReference type="AlphaFoldDB" id="A0A845LE97"/>
<reference evidence="1 2" key="1">
    <citation type="submission" date="2020-01" db="EMBL/GenBank/DDBJ databases">
        <title>Whole-genome sequence of Heliobacterium undosum DSM 13378.</title>
        <authorList>
            <person name="Kyndt J.A."/>
            <person name="Meyer T.E."/>
        </authorList>
    </citation>
    <scope>NUCLEOTIDE SEQUENCE [LARGE SCALE GENOMIC DNA]</scope>
    <source>
        <strain evidence="1 2">DSM 13378</strain>
    </source>
</reference>
<dbReference type="EMBL" id="WXEY01000029">
    <property type="protein sequence ID" value="MZP31241.1"/>
    <property type="molecule type" value="Genomic_DNA"/>
</dbReference>
<accession>A0A845LE97</accession>
<dbReference type="OrthoDB" id="2084370at2"/>
<dbReference type="RefSeq" id="WP_161259762.1">
    <property type="nucleotide sequence ID" value="NZ_WXEY01000029.1"/>
</dbReference>
<keyword evidence="2" id="KW-1185">Reference proteome</keyword>
<comment type="caution">
    <text evidence="1">The sequence shown here is derived from an EMBL/GenBank/DDBJ whole genome shotgun (WGS) entry which is preliminary data.</text>
</comment>
<protein>
    <submittedName>
        <fullName evidence="1">Uncharacterized protein</fullName>
    </submittedName>
</protein>
<dbReference type="Proteomes" id="UP000463470">
    <property type="component" value="Unassembled WGS sequence"/>
</dbReference>
<evidence type="ECO:0000313" key="1">
    <source>
        <dbReference type="EMBL" id="MZP31241.1"/>
    </source>
</evidence>
<sequence>MIGKLVVTLLSGAAAYSYAEKKYNQLTERKIVEGLQLLRPVVTALCENERKRVGVECSSAR</sequence>
<name>A0A845LE97_9FIRM</name>